<reference evidence="1 2" key="1">
    <citation type="submission" date="2017-08" db="EMBL/GenBank/DDBJ databases">
        <authorList>
            <person name="Chaillou S."/>
        </authorList>
    </citation>
    <scope>NUCLEOTIDE SEQUENCE [LARGE SCALE GENOMIC DNA]</scope>
    <source>
        <strain evidence="1 2">MFPA15A1205</strain>
    </source>
</reference>
<evidence type="ECO:0000313" key="1">
    <source>
        <dbReference type="EMBL" id="SOB52796.1"/>
    </source>
</evidence>
<dbReference type="Proteomes" id="UP000219564">
    <property type="component" value="Unassembled WGS sequence"/>
</dbReference>
<dbReference type="EMBL" id="OBKZ01000017">
    <property type="protein sequence ID" value="SOB52796.1"/>
    <property type="molecule type" value="Genomic_DNA"/>
</dbReference>
<proteinExistence type="predicted"/>
<sequence>MTSHRTKTAVPPAASICRTVASPPATSTSETTTVRPCAANANAVARPMPAPAPVTTATCPANVMLIVFILLSPDSHSFIYPSDKTLPTTIITTDKKPFVNTHSLDVRPDNVYQHPLPFKESVP</sequence>
<gene>
    <name evidence="1" type="ORF">PLUA15_240209</name>
</gene>
<dbReference type="AlphaFoldDB" id="A0AAX2H7U3"/>
<comment type="caution">
    <text evidence="1">The sequence shown here is derived from an EMBL/GenBank/DDBJ whole genome shotgun (WGS) entry which is preliminary data.</text>
</comment>
<evidence type="ECO:0008006" key="3">
    <source>
        <dbReference type="Google" id="ProtNLM"/>
    </source>
</evidence>
<name>A0AAX2H7U3_9PSED</name>
<accession>A0AAX2H7U3</accession>
<evidence type="ECO:0000313" key="2">
    <source>
        <dbReference type="Proteomes" id="UP000219564"/>
    </source>
</evidence>
<organism evidence="1 2">
    <name type="scientific">Pseudomonas lundensis</name>
    <dbReference type="NCBI Taxonomy" id="86185"/>
    <lineage>
        <taxon>Bacteria</taxon>
        <taxon>Pseudomonadati</taxon>
        <taxon>Pseudomonadota</taxon>
        <taxon>Gammaproteobacteria</taxon>
        <taxon>Pseudomonadales</taxon>
        <taxon>Pseudomonadaceae</taxon>
        <taxon>Pseudomonas</taxon>
    </lineage>
</organism>
<protein>
    <recommendedName>
        <fullName evidence="3">Lipoprotein</fullName>
    </recommendedName>
</protein>